<feature type="domain" description="Cytochrome c" evidence="6">
    <location>
        <begin position="19"/>
        <end position="106"/>
    </location>
</feature>
<dbReference type="Pfam" id="PF00034">
    <property type="entry name" value="Cytochrom_C"/>
    <property type="match status" value="1"/>
</dbReference>
<keyword evidence="1 4" id="KW-0349">Heme</keyword>
<feature type="chain" id="PRO_5046826604" evidence="5">
    <location>
        <begin position="18"/>
        <end position="216"/>
    </location>
</feature>
<dbReference type="Pfam" id="PF13442">
    <property type="entry name" value="Cytochrome_CBB3"/>
    <property type="match status" value="1"/>
</dbReference>
<evidence type="ECO:0000256" key="5">
    <source>
        <dbReference type="SAM" id="SignalP"/>
    </source>
</evidence>
<dbReference type="Gene3D" id="1.10.760.10">
    <property type="entry name" value="Cytochrome c-like domain"/>
    <property type="match status" value="2"/>
</dbReference>
<comment type="caution">
    <text evidence="7">The sequence shown here is derived from an EMBL/GenBank/DDBJ whole genome shotgun (WGS) entry which is preliminary data.</text>
</comment>
<dbReference type="EMBL" id="JAYGJQ010000001">
    <property type="protein sequence ID" value="MEA9356235.1"/>
    <property type="molecule type" value="Genomic_DNA"/>
</dbReference>
<dbReference type="RefSeq" id="WP_323575921.1">
    <property type="nucleotide sequence ID" value="NZ_JAYGJQ010000001.1"/>
</dbReference>
<evidence type="ECO:0000313" key="7">
    <source>
        <dbReference type="EMBL" id="MEA9356235.1"/>
    </source>
</evidence>
<dbReference type="SUPFAM" id="SSF46626">
    <property type="entry name" value="Cytochrome c"/>
    <property type="match status" value="2"/>
</dbReference>
<dbReference type="InterPro" id="IPR050597">
    <property type="entry name" value="Cytochrome_c_Oxidase_Subunit"/>
</dbReference>
<keyword evidence="2 4" id="KW-0479">Metal-binding</keyword>
<dbReference type="InterPro" id="IPR036909">
    <property type="entry name" value="Cyt_c-like_dom_sf"/>
</dbReference>
<evidence type="ECO:0000313" key="8">
    <source>
        <dbReference type="Proteomes" id="UP001302274"/>
    </source>
</evidence>
<accession>A0ABU5VX71</accession>
<evidence type="ECO:0000256" key="3">
    <source>
        <dbReference type="ARBA" id="ARBA00023004"/>
    </source>
</evidence>
<dbReference type="PROSITE" id="PS51007">
    <property type="entry name" value="CYTC"/>
    <property type="match status" value="2"/>
</dbReference>
<protein>
    <submittedName>
        <fullName evidence="7">C-type cytochrome</fullName>
    </submittedName>
</protein>
<dbReference type="Proteomes" id="UP001302274">
    <property type="component" value="Unassembled WGS sequence"/>
</dbReference>
<reference evidence="7 8" key="1">
    <citation type="submission" date="2023-11" db="EMBL/GenBank/DDBJ databases">
        <title>A Novel Polar Bacteriovorax (B. antarcticus) Isolated from the Biocrust in Antarctica.</title>
        <authorList>
            <person name="Mun W."/>
            <person name="Choi S.Y."/>
            <person name="Mitchell R.J."/>
        </authorList>
    </citation>
    <scope>NUCLEOTIDE SEQUENCE [LARGE SCALE GENOMIC DNA]</scope>
    <source>
        <strain evidence="7 8">PP10</strain>
    </source>
</reference>
<gene>
    <name evidence="7" type="ORF">SHI21_08480</name>
</gene>
<sequence length="216" mass="23390">MIKKLILISLLCSTAMADSRVEVGRKLVAEGNEKGVLPCMTCHLQNGEGMQEEGFPSLAGMNSAYITKQLRDLQGKKRISDVMNPIAKELTEEDIASVAAYFSQLPVVSKVEKSTSATKLAEGKIIAERGIWSKGVPACFACHGPGAVGVGETFPPLVNQGKLYLTTELTNWQKGARNNDPEMLMKTIAKKLSKKEIEAVSEYLSSLSDVKTAEVK</sequence>
<keyword evidence="5" id="KW-0732">Signal</keyword>
<dbReference type="InterPro" id="IPR024167">
    <property type="entry name" value="Cytochrome_c4-like"/>
</dbReference>
<dbReference type="PANTHER" id="PTHR33751:SF11">
    <property type="entry name" value="BLL4483 PROTEIN"/>
    <property type="match status" value="1"/>
</dbReference>
<feature type="domain" description="Cytochrome c" evidence="6">
    <location>
        <begin position="118"/>
        <end position="208"/>
    </location>
</feature>
<evidence type="ECO:0000256" key="1">
    <source>
        <dbReference type="ARBA" id="ARBA00022617"/>
    </source>
</evidence>
<keyword evidence="8" id="KW-1185">Reference proteome</keyword>
<dbReference type="PIRSF" id="PIRSF000005">
    <property type="entry name" value="Cytochrome_c4"/>
    <property type="match status" value="1"/>
</dbReference>
<name>A0ABU5VX71_9BACT</name>
<proteinExistence type="predicted"/>
<dbReference type="PANTHER" id="PTHR33751">
    <property type="entry name" value="CBB3-TYPE CYTOCHROME C OXIDASE SUBUNIT FIXP"/>
    <property type="match status" value="1"/>
</dbReference>
<keyword evidence="3 4" id="KW-0408">Iron</keyword>
<evidence type="ECO:0000256" key="2">
    <source>
        <dbReference type="ARBA" id="ARBA00022723"/>
    </source>
</evidence>
<feature type="signal peptide" evidence="5">
    <location>
        <begin position="1"/>
        <end position="17"/>
    </location>
</feature>
<organism evidence="7 8">
    <name type="scientific">Bacteriovorax antarcticus</name>
    <dbReference type="NCBI Taxonomy" id="3088717"/>
    <lineage>
        <taxon>Bacteria</taxon>
        <taxon>Pseudomonadati</taxon>
        <taxon>Bdellovibrionota</taxon>
        <taxon>Bacteriovoracia</taxon>
        <taxon>Bacteriovoracales</taxon>
        <taxon>Bacteriovoracaceae</taxon>
        <taxon>Bacteriovorax</taxon>
    </lineage>
</organism>
<evidence type="ECO:0000256" key="4">
    <source>
        <dbReference type="PROSITE-ProRule" id="PRU00433"/>
    </source>
</evidence>
<dbReference type="InterPro" id="IPR009056">
    <property type="entry name" value="Cyt_c-like_dom"/>
</dbReference>
<evidence type="ECO:0000259" key="6">
    <source>
        <dbReference type="PROSITE" id="PS51007"/>
    </source>
</evidence>